<dbReference type="SUPFAM" id="SSF53474">
    <property type="entry name" value="alpha/beta-Hydrolases"/>
    <property type="match status" value="1"/>
</dbReference>
<dbReference type="GO" id="GO:0045493">
    <property type="term" value="P:xylan catabolic process"/>
    <property type="evidence" value="ECO:0007669"/>
    <property type="project" value="UniProtKB-KW"/>
</dbReference>
<evidence type="ECO:0000256" key="2">
    <source>
        <dbReference type="ARBA" id="ARBA00022525"/>
    </source>
</evidence>
<dbReference type="PANTHER" id="PTHR38050">
    <property type="match status" value="1"/>
</dbReference>
<name>Q2IK91_ANADE</name>
<keyword evidence="6" id="KW-0119">Carbohydrate metabolism</keyword>
<gene>
    <name evidence="9" type="ordered locus">Adeh_2301</name>
</gene>
<sequence>MMPAPRQRGARQLRRRGESREGARAGESTPARHPGLPDAVRRSPSNDRLALPANHRLDRARVYASGISNGGGMAYRLACERPDLIAAIGSIAGGMGTEECAPGRPVPAIEIHGDADPLSPYAEGLGPIFGDYTRGAPGTVAFWAANNGCALETEKKVTFSSTDVLCEQYRACKADARAELCTVFGGGHNWPGSAVDLYEMDPEVNWWWGYQTDDIHAHEVIWEFVKEYRLVP</sequence>
<dbReference type="GO" id="GO:0030600">
    <property type="term" value="F:feruloyl esterase activity"/>
    <property type="evidence" value="ECO:0007669"/>
    <property type="project" value="InterPro"/>
</dbReference>
<evidence type="ECO:0000313" key="9">
    <source>
        <dbReference type="EMBL" id="ABC82071.1"/>
    </source>
</evidence>
<feature type="region of interest" description="Disordered" evidence="8">
    <location>
        <begin position="1"/>
        <end position="53"/>
    </location>
</feature>
<feature type="compositionally biased region" description="Basic and acidic residues" evidence="8">
    <location>
        <begin position="15"/>
        <end position="24"/>
    </location>
</feature>
<dbReference type="AlphaFoldDB" id="Q2IK91"/>
<keyword evidence="2" id="KW-0964">Secreted</keyword>
<evidence type="ECO:0000313" key="10">
    <source>
        <dbReference type="Proteomes" id="UP000001935"/>
    </source>
</evidence>
<evidence type="ECO:0000256" key="5">
    <source>
        <dbReference type="ARBA" id="ARBA00022801"/>
    </source>
</evidence>
<keyword evidence="4" id="KW-0732">Signal</keyword>
<evidence type="ECO:0000256" key="8">
    <source>
        <dbReference type="SAM" id="MobiDB-lite"/>
    </source>
</evidence>
<dbReference type="STRING" id="290397.Adeh_2301"/>
<dbReference type="PANTHER" id="PTHR38050:SF2">
    <property type="entry name" value="FERULOYL ESTERASE C-RELATED"/>
    <property type="match status" value="1"/>
</dbReference>
<evidence type="ECO:0000256" key="1">
    <source>
        <dbReference type="ARBA" id="ARBA00004613"/>
    </source>
</evidence>
<dbReference type="GO" id="GO:0005576">
    <property type="term" value="C:extracellular region"/>
    <property type="evidence" value="ECO:0007669"/>
    <property type="project" value="UniProtKB-SubCell"/>
</dbReference>
<dbReference type="InterPro" id="IPR029058">
    <property type="entry name" value="AB_hydrolase_fold"/>
</dbReference>
<dbReference type="Pfam" id="PF10503">
    <property type="entry name" value="Esterase_PHB"/>
    <property type="match status" value="1"/>
</dbReference>
<dbReference type="Gene3D" id="3.40.50.1820">
    <property type="entry name" value="alpha/beta hydrolase"/>
    <property type="match status" value="1"/>
</dbReference>
<organism evidence="9 10">
    <name type="scientific">Anaeromyxobacter dehalogenans (strain 2CP-C)</name>
    <dbReference type="NCBI Taxonomy" id="290397"/>
    <lineage>
        <taxon>Bacteria</taxon>
        <taxon>Pseudomonadati</taxon>
        <taxon>Myxococcota</taxon>
        <taxon>Myxococcia</taxon>
        <taxon>Myxococcales</taxon>
        <taxon>Cystobacterineae</taxon>
        <taxon>Anaeromyxobacteraceae</taxon>
        <taxon>Anaeromyxobacter</taxon>
    </lineage>
</organism>
<accession>Q2IK91</accession>
<comment type="subcellular location">
    <subcellularLocation>
        <location evidence="1">Secreted</location>
    </subcellularLocation>
</comment>
<dbReference type="InterPro" id="IPR010126">
    <property type="entry name" value="Esterase_phb"/>
</dbReference>
<evidence type="ECO:0000256" key="4">
    <source>
        <dbReference type="ARBA" id="ARBA00022729"/>
    </source>
</evidence>
<keyword evidence="3" id="KW-0858">Xylan degradation</keyword>
<dbReference type="HOGENOM" id="CLU_1192793_0_0_7"/>
<evidence type="ECO:0000256" key="3">
    <source>
        <dbReference type="ARBA" id="ARBA00022651"/>
    </source>
</evidence>
<dbReference type="Proteomes" id="UP000001935">
    <property type="component" value="Chromosome"/>
</dbReference>
<dbReference type="eggNOG" id="COG3509">
    <property type="taxonomic scope" value="Bacteria"/>
</dbReference>
<dbReference type="InterPro" id="IPR043595">
    <property type="entry name" value="FaeB/C/D"/>
</dbReference>
<evidence type="ECO:0000256" key="6">
    <source>
        <dbReference type="ARBA" id="ARBA00023277"/>
    </source>
</evidence>
<protein>
    <submittedName>
        <fullName evidence="9">Poly(3-hydroxybutyrate) depolymerase-like protein</fullName>
    </submittedName>
</protein>
<keyword evidence="7" id="KW-0624">Polysaccharide degradation</keyword>
<evidence type="ECO:0000256" key="7">
    <source>
        <dbReference type="ARBA" id="ARBA00023326"/>
    </source>
</evidence>
<proteinExistence type="predicted"/>
<dbReference type="EMBL" id="CP000251">
    <property type="protein sequence ID" value="ABC82071.1"/>
    <property type="molecule type" value="Genomic_DNA"/>
</dbReference>
<dbReference type="KEGG" id="ade:Adeh_2301"/>
<keyword evidence="5" id="KW-0378">Hydrolase</keyword>
<reference evidence="9" key="1">
    <citation type="submission" date="2006-01" db="EMBL/GenBank/DDBJ databases">
        <title>Complete sequence of Anaeromyxobacter dehalogenans 2CP-C.</title>
        <authorList>
            <consortium name="US DOE Joint Genome Institute"/>
            <person name="Copeland A."/>
            <person name="Lucas S."/>
            <person name="Lapidus A."/>
            <person name="Barry K."/>
            <person name="Detter J.C."/>
            <person name="Glavina T."/>
            <person name="Hammon N."/>
            <person name="Israni S."/>
            <person name="Pitluck S."/>
            <person name="Brettin T."/>
            <person name="Bruce D."/>
            <person name="Han C."/>
            <person name="Tapia R."/>
            <person name="Gilna P."/>
            <person name="Kiss H."/>
            <person name="Schmutz J."/>
            <person name="Larimer F."/>
            <person name="Land M."/>
            <person name="Kyrpides N."/>
            <person name="Anderson I."/>
            <person name="Sanford R.A."/>
            <person name="Ritalahti K.M."/>
            <person name="Thomas H.S."/>
            <person name="Kirby J.R."/>
            <person name="Zhulin I.B."/>
            <person name="Loeffler F.E."/>
            <person name="Richardson P."/>
        </authorList>
    </citation>
    <scope>NUCLEOTIDE SEQUENCE</scope>
    <source>
        <strain evidence="9">2CP-C</strain>
    </source>
</reference>